<reference evidence="3 4" key="1">
    <citation type="submission" date="2017-04" db="EMBL/GenBank/DDBJ databases">
        <authorList>
            <person name="Afonso C.L."/>
            <person name="Miller P.J."/>
            <person name="Scott M.A."/>
            <person name="Spackman E."/>
            <person name="Goraichik I."/>
            <person name="Dimitrov K.M."/>
            <person name="Suarez D.L."/>
            <person name="Swayne D.E."/>
        </authorList>
    </citation>
    <scope>NUCLEOTIDE SEQUENCE [LARGE SCALE GENOMIC DNA]</scope>
    <source>
        <strain evidence="3 4">LMG26642</strain>
    </source>
</reference>
<feature type="transmembrane region" description="Helical" evidence="1">
    <location>
        <begin position="37"/>
        <end position="56"/>
    </location>
</feature>
<dbReference type="CDD" id="cd01949">
    <property type="entry name" value="GGDEF"/>
    <property type="match status" value="1"/>
</dbReference>
<dbReference type="Proteomes" id="UP000193435">
    <property type="component" value="Unassembled WGS sequence"/>
</dbReference>
<keyword evidence="1" id="KW-0472">Membrane</keyword>
<dbReference type="GO" id="GO:0005886">
    <property type="term" value="C:plasma membrane"/>
    <property type="evidence" value="ECO:0007669"/>
    <property type="project" value="TreeGrafter"/>
</dbReference>
<dbReference type="PANTHER" id="PTHR45138">
    <property type="entry name" value="REGULATORY COMPONENTS OF SENSORY TRANSDUCTION SYSTEM"/>
    <property type="match status" value="1"/>
</dbReference>
<dbReference type="EMBL" id="FXBJ01000002">
    <property type="protein sequence ID" value="SMH29509.1"/>
    <property type="molecule type" value="Genomic_DNA"/>
</dbReference>
<dbReference type="InterPro" id="IPR043128">
    <property type="entry name" value="Rev_trsase/Diguanyl_cyclase"/>
</dbReference>
<feature type="transmembrane region" description="Helical" evidence="1">
    <location>
        <begin position="109"/>
        <end position="127"/>
    </location>
</feature>
<dbReference type="GO" id="GO:0052621">
    <property type="term" value="F:diguanylate cyclase activity"/>
    <property type="evidence" value="ECO:0007669"/>
    <property type="project" value="TreeGrafter"/>
</dbReference>
<accession>A0A1X7MXJ7</accession>
<feature type="transmembrane region" description="Helical" evidence="1">
    <location>
        <begin position="147"/>
        <end position="164"/>
    </location>
</feature>
<sequence>MEQNFTYSENNIIGLIILLVIFMNIKSHHNKMRLDKKLYLTLIISTALIMILNIIMNYVNDRTGYLFREINSITTMIYFILNPLPYIAWSLYVDFFIHKDIKRSRKIRLFVVIPAIISVLLCILSIYNKKVFYITEDNVYQRGELFWLNAALYYSYSVGTYTQIISKRKNVRKKDYYSLLTFAVIPVMAGILQTIDTSKSYLWLGISISALIIFLNIQNGEINEDYLTGVYNRRQLDLYLKNSIRELKPDELLRMIMIDLNDFKEINDNYGHIEGDQVLKYIASILIDSFRSGDFISRYAGDEFVVIMKLESKKNKDEMINKFRKNLREFNETGTRPYKISISLGYATYLPALKMTADEFISHTDKRMYKDKRLHRDKREVKETLL</sequence>
<dbReference type="Pfam" id="PF00990">
    <property type="entry name" value="GGDEF"/>
    <property type="match status" value="1"/>
</dbReference>
<feature type="transmembrane region" description="Helical" evidence="1">
    <location>
        <begin position="176"/>
        <end position="195"/>
    </location>
</feature>
<evidence type="ECO:0000313" key="4">
    <source>
        <dbReference type="Proteomes" id="UP000193435"/>
    </source>
</evidence>
<keyword evidence="4" id="KW-1185">Reference proteome</keyword>
<evidence type="ECO:0000256" key="1">
    <source>
        <dbReference type="SAM" id="Phobius"/>
    </source>
</evidence>
<name>A0A1X7MXJ7_9LACT</name>
<dbReference type="GO" id="GO:0043709">
    <property type="term" value="P:cell adhesion involved in single-species biofilm formation"/>
    <property type="evidence" value="ECO:0007669"/>
    <property type="project" value="TreeGrafter"/>
</dbReference>
<protein>
    <submittedName>
        <fullName evidence="3">Diguanylate cyclase (GGDEF) domain-containing protein</fullName>
    </submittedName>
</protein>
<dbReference type="RefSeq" id="WP_085559258.1">
    <property type="nucleotide sequence ID" value="NZ_FOAH01000001.1"/>
</dbReference>
<dbReference type="AlphaFoldDB" id="A0A1X7MXJ7"/>
<keyword evidence="1" id="KW-0812">Transmembrane</keyword>
<evidence type="ECO:0000259" key="2">
    <source>
        <dbReference type="PROSITE" id="PS50887"/>
    </source>
</evidence>
<dbReference type="GO" id="GO:1902201">
    <property type="term" value="P:negative regulation of bacterial-type flagellum-dependent cell motility"/>
    <property type="evidence" value="ECO:0007669"/>
    <property type="project" value="TreeGrafter"/>
</dbReference>
<feature type="transmembrane region" description="Helical" evidence="1">
    <location>
        <begin position="76"/>
        <end position="97"/>
    </location>
</feature>
<dbReference type="InterPro" id="IPR029787">
    <property type="entry name" value="Nucleotide_cyclase"/>
</dbReference>
<dbReference type="PROSITE" id="PS50887">
    <property type="entry name" value="GGDEF"/>
    <property type="match status" value="1"/>
</dbReference>
<evidence type="ECO:0000313" key="3">
    <source>
        <dbReference type="EMBL" id="SMH29509.1"/>
    </source>
</evidence>
<dbReference type="OrthoDB" id="9759607at2"/>
<keyword evidence="1" id="KW-1133">Transmembrane helix</keyword>
<dbReference type="Gene3D" id="3.30.70.270">
    <property type="match status" value="1"/>
</dbReference>
<dbReference type="PANTHER" id="PTHR45138:SF9">
    <property type="entry name" value="DIGUANYLATE CYCLASE DGCM-RELATED"/>
    <property type="match status" value="1"/>
</dbReference>
<dbReference type="NCBIfam" id="TIGR00254">
    <property type="entry name" value="GGDEF"/>
    <property type="match status" value="1"/>
</dbReference>
<dbReference type="SMART" id="SM00267">
    <property type="entry name" value="GGDEF"/>
    <property type="match status" value="1"/>
</dbReference>
<organism evidence="3 4">
    <name type="scientific">Carnobacterium iners</name>
    <dbReference type="NCBI Taxonomy" id="1073423"/>
    <lineage>
        <taxon>Bacteria</taxon>
        <taxon>Bacillati</taxon>
        <taxon>Bacillota</taxon>
        <taxon>Bacilli</taxon>
        <taxon>Lactobacillales</taxon>
        <taxon>Carnobacteriaceae</taxon>
        <taxon>Carnobacterium</taxon>
    </lineage>
</organism>
<feature type="domain" description="GGDEF" evidence="2">
    <location>
        <begin position="251"/>
        <end position="384"/>
    </location>
</feature>
<feature type="transmembrane region" description="Helical" evidence="1">
    <location>
        <begin position="201"/>
        <end position="217"/>
    </location>
</feature>
<dbReference type="STRING" id="1073423.SAMN04488700_1063"/>
<dbReference type="InterPro" id="IPR000160">
    <property type="entry name" value="GGDEF_dom"/>
</dbReference>
<proteinExistence type="predicted"/>
<dbReference type="SUPFAM" id="SSF55073">
    <property type="entry name" value="Nucleotide cyclase"/>
    <property type="match status" value="1"/>
</dbReference>
<dbReference type="InterPro" id="IPR050469">
    <property type="entry name" value="Diguanylate_Cyclase"/>
</dbReference>
<gene>
    <name evidence="3" type="ORF">SAMN04488700_1063</name>
</gene>
<feature type="transmembrane region" description="Helical" evidence="1">
    <location>
        <begin position="6"/>
        <end position="25"/>
    </location>
</feature>